<dbReference type="SUPFAM" id="SSF56112">
    <property type="entry name" value="Protein kinase-like (PK-like)"/>
    <property type="match status" value="1"/>
</dbReference>
<evidence type="ECO:0000256" key="5">
    <source>
        <dbReference type="ARBA" id="ARBA00022679"/>
    </source>
</evidence>
<evidence type="ECO:0000256" key="4">
    <source>
        <dbReference type="ARBA" id="ARBA00022527"/>
    </source>
</evidence>
<evidence type="ECO:0000256" key="10">
    <source>
        <dbReference type="ARBA" id="ARBA00048679"/>
    </source>
</evidence>
<evidence type="ECO:0000256" key="6">
    <source>
        <dbReference type="ARBA" id="ARBA00022741"/>
    </source>
</evidence>
<evidence type="ECO:0000259" key="12">
    <source>
        <dbReference type="PROSITE" id="PS50011"/>
    </source>
</evidence>
<gene>
    <name evidence="13" type="ORF">QTP70_015737</name>
</gene>
<dbReference type="InterPro" id="IPR017441">
    <property type="entry name" value="Protein_kinase_ATP_BS"/>
</dbReference>
<evidence type="ECO:0000256" key="8">
    <source>
        <dbReference type="ARBA" id="ARBA00022840"/>
    </source>
</evidence>
<dbReference type="Gene3D" id="3.30.200.20">
    <property type="entry name" value="Phosphorylase Kinase, domain 1"/>
    <property type="match status" value="1"/>
</dbReference>
<comment type="similarity">
    <text evidence="2">Belongs to the protein kinase superfamily. CAMK Ser/Thr protein kinase family. PIM subfamily.</text>
</comment>
<evidence type="ECO:0000256" key="11">
    <source>
        <dbReference type="PROSITE-ProRule" id="PRU10141"/>
    </source>
</evidence>
<evidence type="ECO:0000256" key="7">
    <source>
        <dbReference type="ARBA" id="ARBA00022777"/>
    </source>
</evidence>
<dbReference type="GO" id="GO:0005524">
    <property type="term" value="F:ATP binding"/>
    <property type="evidence" value="ECO:0007669"/>
    <property type="project" value="UniProtKB-UniRule"/>
</dbReference>
<dbReference type="GO" id="GO:0005737">
    <property type="term" value="C:cytoplasm"/>
    <property type="evidence" value="ECO:0007669"/>
    <property type="project" value="TreeGrafter"/>
</dbReference>
<keyword evidence="7" id="KW-0418">Kinase</keyword>
<keyword evidence="5" id="KW-0808">Transferase</keyword>
<keyword evidence="14" id="KW-1185">Reference proteome</keyword>
<dbReference type="PROSITE" id="PS50011">
    <property type="entry name" value="PROTEIN_KINASE_DOM"/>
    <property type="match status" value="1"/>
</dbReference>
<evidence type="ECO:0000256" key="2">
    <source>
        <dbReference type="ARBA" id="ARBA00005505"/>
    </source>
</evidence>
<evidence type="ECO:0000256" key="9">
    <source>
        <dbReference type="ARBA" id="ARBA00047899"/>
    </source>
</evidence>
<comment type="catalytic activity">
    <reaction evidence="10">
        <text>L-seryl-[protein] + ATP = O-phospho-L-seryl-[protein] + ADP + H(+)</text>
        <dbReference type="Rhea" id="RHEA:17989"/>
        <dbReference type="Rhea" id="RHEA-COMP:9863"/>
        <dbReference type="Rhea" id="RHEA-COMP:11604"/>
        <dbReference type="ChEBI" id="CHEBI:15378"/>
        <dbReference type="ChEBI" id="CHEBI:29999"/>
        <dbReference type="ChEBI" id="CHEBI:30616"/>
        <dbReference type="ChEBI" id="CHEBI:83421"/>
        <dbReference type="ChEBI" id="CHEBI:456216"/>
        <dbReference type="EC" id="2.7.11.1"/>
    </reaction>
</comment>
<dbReference type="GO" id="GO:0043657">
    <property type="term" value="C:host cell"/>
    <property type="evidence" value="ECO:0007669"/>
    <property type="project" value="UniProtKB-SubCell"/>
</dbReference>
<evidence type="ECO:0000313" key="14">
    <source>
        <dbReference type="Proteomes" id="UP001274896"/>
    </source>
</evidence>
<sequence length="283" mass="32263">MQKDKLMRFIQQKHQECLLHLDEPQQQKSFFSGLLWNASVTAMDVGQTCFQRSKFIYAFELFELGHFAQTLQYCETIAAEVIRCSSYADSNLIMLLKMVKKMTPQRYSAQKDEKRRNRVAAKLQQLLESQSSTQFHPSQHSELASIYTTTELLGEGGFGSVYAGVRKIDGKTVAVKCVPKKTCVEYITIVKLIDFGCGELLKDEVYNNYIGTPVYYPPEWIVHNEYFGVPVTIWSLGFSLYELVCGTTPYNNFQEIAEGNLTLPTDVSEECCMLISWCLGTRP</sequence>
<dbReference type="InterPro" id="IPR051138">
    <property type="entry name" value="PIM_Ser/Thr_kinase"/>
</dbReference>
<evidence type="ECO:0000313" key="13">
    <source>
        <dbReference type="EMBL" id="KAK3506292.1"/>
    </source>
</evidence>
<evidence type="ECO:0000256" key="1">
    <source>
        <dbReference type="ARBA" id="ARBA00004340"/>
    </source>
</evidence>
<reference evidence="13" key="1">
    <citation type="submission" date="2023-06" db="EMBL/GenBank/DDBJ databases">
        <title>Male Hemibagrus guttatus genome.</title>
        <authorList>
            <person name="Bian C."/>
        </authorList>
    </citation>
    <scope>NUCLEOTIDE SEQUENCE</scope>
    <source>
        <strain evidence="13">Male_cb2023</strain>
        <tissue evidence="13">Muscle</tissue>
    </source>
</reference>
<comment type="caution">
    <text evidence="13">The sequence shown here is derived from an EMBL/GenBank/DDBJ whole genome shotgun (WGS) entry which is preliminary data.</text>
</comment>
<dbReference type="InterPro" id="IPR011009">
    <property type="entry name" value="Kinase-like_dom_sf"/>
</dbReference>
<keyword evidence="8 11" id="KW-0067">ATP-binding</keyword>
<keyword evidence="6 11" id="KW-0547">Nucleotide-binding</keyword>
<keyword evidence="4" id="KW-0723">Serine/threonine-protein kinase</keyword>
<accession>A0AAE0PQR8</accession>
<organism evidence="13 14">
    <name type="scientific">Hemibagrus guttatus</name>
    <dbReference type="NCBI Taxonomy" id="175788"/>
    <lineage>
        <taxon>Eukaryota</taxon>
        <taxon>Metazoa</taxon>
        <taxon>Chordata</taxon>
        <taxon>Craniata</taxon>
        <taxon>Vertebrata</taxon>
        <taxon>Euteleostomi</taxon>
        <taxon>Actinopterygii</taxon>
        <taxon>Neopterygii</taxon>
        <taxon>Teleostei</taxon>
        <taxon>Ostariophysi</taxon>
        <taxon>Siluriformes</taxon>
        <taxon>Bagridae</taxon>
        <taxon>Hemibagrus</taxon>
    </lineage>
</organism>
<proteinExistence type="inferred from homology"/>
<feature type="binding site" evidence="11">
    <location>
        <position position="181"/>
    </location>
    <ligand>
        <name>ATP</name>
        <dbReference type="ChEBI" id="CHEBI:30616"/>
    </ligand>
</feature>
<comment type="catalytic activity">
    <reaction evidence="9">
        <text>L-threonyl-[protein] + ATP = O-phospho-L-threonyl-[protein] + ADP + H(+)</text>
        <dbReference type="Rhea" id="RHEA:46608"/>
        <dbReference type="Rhea" id="RHEA-COMP:11060"/>
        <dbReference type="Rhea" id="RHEA-COMP:11605"/>
        <dbReference type="ChEBI" id="CHEBI:15378"/>
        <dbReference type="ChEBI" id="CHEBI:30013"/>
        <dbReference type="ChEBI" id="CHEBI:30616"/>
        <dbReference type="ChEBI" id="CHEBI:61977"/>
        <dbReference type="ChEBI" id="CHEBI:456216"/>
        <dbReference type="EC" id="2.7.11.1"/>
    </reaction>
</comment>
<dbReference type="Pfam" id="PF00069">
    <property type="entry name" value="Pkinase"/>
    <property type="match status" value="1"/>
</dbReference>
<dbReference type="AlphaFoldDB" id="A0AAE0PQR8"/>
<dbReference type="InterPro" id="IPR000719">
    <property type="entry name" value="Prot_kinase_dom"/>
</dbReference>
<dbReference type="PANTHER" id="PTHR22984">
    <property type="entry name" value="SERINE/THREONINE-PROTEIN KINASE PIM"/>
    <property type="match status" value="1"/>
</dbReference>
<dbReference type="EC" id="2.7.11.1" evidence="3"/>
<feature type="domain" description="Protein kinase" evidence="12">
    <location>
        <begin position="1"/>
        <end position="283"/>
    </location>
</feature>
<comment type="subcellular location">
    <subcellularLocation>
        <location evidence="1">Host cell</location>
    </subcellularLocation>
</comment>
<dbReference type="PANTHER" id="PTHR22984:SF25">
    <property type="entry name" value="PROTEIN KINASE DOMAIN-CONTAINING PROTEIN"/>
    <property type="match status" value="1"/>
</dbReference>
<dbReference type="Gene3D" id="1.10.510.10">
    <property type="entry name" value="Transferase(Phosphotransferase) domain 1"/>
    <property type="match status" value="1"/>
</dbReference>
<dbReference type="GO" id="GO:0004674">
    <property type="term" value="F:protein serine/threonine kinase activity"/>
    <property type="evidence" value="ECO:0007669"/>
    <property type="project" value="UniProtKB-KW"/>
</dbReference>
<dbReference type="Proteomes" id="UP001274896">
    <property type="component" value="Unassembled WGS sequence"/>
</dbReference>
<evidence type="ECO:0000256" key="3">
    <source>
        <dbReference type="ARBA" id="ARBA00012513"/>
    </source>
</evidence>
<dbReference type="SMART" id="SM00220">
    <property type="entry name" value="S_TKc"/>
    <property type="match status" value="1"/>
</dbReference>
<dbReference type="PROSITE" id="PS00107">
    <property type="entry name" value="PROTEIN_KINASE_ATP"/>
    <property type="match status" value="1"/>
</dbReference>
<dbReference type="EMBL" id="JAUCMX010000065">
    <property type="protein sequence ID" value="KAK3506292.1"/>
    <property type="molecule type" value="Genomic_DNA"/>
</dbReference>
<name>A0AAE0PQR8_9TELE</name>
<protein>
    <recommendedName>
        <fullName evidence="3">non-specific serine/threonine protein kinase</fullName>
        <ecNumber evidence="3">2.7.11.1</ecNumber>
    </recommendedName>
</protein>